<dbReference type="Proteomes" id="UP000663629">
    <property type="component" value="Chromosome 2"/>
</dbReference>
<sequence>MTKANTAQARLLGNSRLADSDWYPLRAPRSAGSFGADLGDVSMAALTARLRDWSGAGEGLFQWTVYRDRAGRGRQLG</sequence>
<evidence type="ECO:0000313" key="2">
    <source>
        <dbReference type="Proteomes" id="UP000663629"/>
    </source>
</evidence>
<dbReference type="EMBL" id="CP070371">
    <property type="protein sequence ID" value="QRZ14830.1"/>
    <property type="molecule type" value="Genomic_DNA"/>
</dbReference>
<keyword evidence="2" id="KW-1185">Reference proteome</keyword>
<gene>
    <name evidence="1" type="ORF">JWJ88_17920</name>
</gene>
<name>A0ABX7JKQ5_9RHOB</name>
<reference evidence="1 2" key="1">
    <citation type="submission" date="2021-02" db="EMBL/GenBank/DDBJ databases">
        <title>Paracoccus methylovroum sp.nov., a new methanol and methylamine utilizing methylotrophic denitrifer.</title>
        <authorList>
            <person name="Timsy T."/>
            <person name="Behrendt U."/>
            <person name="Ulrich A."/>
            <person name="Spanner T."/>
            <person name="Foesel B.U."/>
            <person name="Horn M.A."/>
            <person name="Kolb S."/>
        </authorList>
    </citation>
    <scope>NUCLEOTIDE SEQUENCE [LARGE SCALE GENOMIC DNA]</scope>
    <source>
        <strain evidence="1 2">H4-D09</strain>
    </source>
</reference>
<dbReference type="RefSeq" id="WP_205295799.1">
    <property type="nucleotide sequence ID" value="NZ_CP070371.1"/>
</dbReference>
<organism evidence="1 2">
    <name type="scientific">Paracoccus methylovorus</name>
    <dbReference type="NCBI Taxonomy" id="2812658"/>
    <lineage>
        <taxon>Bacteria</taxon>
        <taxon>Pseudomonadati</taxon>
        <taxon>Pseudomonadota</taxon>
        <taxon>Alphaproteobacteria</taxon>
        <taxon>Rhodobacterales</taxon>
        <taxon>Paracoccaceae</taxon>
        <taxon>Paracoccus</taxon>
    </lineage>
</organism>
<accession>A0ABX7JKQ5</accession>
<proteinExistence type="predicted"/>
<evidence type="ECO:0000313" key="1">
    <source>
        <dbReference type="EMBL" id="QRZ14830.1"/>
    </source>
</evidence>
<protein>
    <submittedName>
        <fullName evidence="1">Uncharacterized protein</fullName>
    </submittedName>
</protein>